<dbReference type="Proteomes" id="UP001372338">
    <property type="component" value="Unassembled WGS sequence"/>
</dbReference>
<evidence type="ECO:0000313" key="3">
    <source>
        <dbReference type="Proteomes" id="UP001372338"/>
    </source>
</evidence>
<evidence type="ECO:0000313" key="2">
    <source>
        <dbReference type="EMBL" id="KAK7274354.1"/>
    </source>
</evidence>
<reference evidence="2 3" key="1">
    <citation type="submission" date="2024-01" db="EMBL/GenBank/DDBJ databases">
        <title>The genomes of 5 underutilized Papilionoideae crops provide insights into root nodulation and disease resistanc.</title>
        <authorList>
            <person name="Yuan L."/>
        </authorList>
    </citation>
    <scope>NUCLEOTIDE SEQUENCE [LARGE SCALE GENOMIC DNA]</scope>
    <source>
        <strain evidence="2">ZHUSHIDOU_FW_LH</strain>
        <tissue evidence="2">Leaf</tissue>
    </source>
</reference>
<sequence>MDSPPLPPPTSLEDSSKKEENSFIFDELDFLIQRDGSPPSLFELLADFVGDESSCLAEQDSQGFKKVARYQVAIDNAKQKQKAISRKPVASVSKTQNGATNVLPLKNEA</sequence>
<accession>A0AAN9FF38</accession>
<protein>
    <submittedName>
        <fullName evidence="2">Uncharacterized protein</fullName>
    </submittedName>
</protein>
<keyword evidence="3" id="KW-1185">Reference proteome</keyword>
<organism evidence="2 3">
    <name type="scientific">Crotalaria pallida</name>
    <name type="common">Smooth rattlebox</name>
    <name type="synonym">Crotalaria striata</name>
    <dbReference type="NCBI Taxonomy" id="3830"/>
    <lineage>
        <taxon>Eukaryota</taxon>
        <taxon>Viridiplantae</taxon>
        <taxon>Streptophyta</taxon>
        <taxon>Embryophyta</taxon>
        <taxon>Tracheophyta</taxon>
        <taxon>Spermatophyta</taxon>
        <taxon>Magnoliopsida</taxon>
        <taxon>eudicotyledons</taxon>
        <taxon>Gunneridae</taxon>
        <taxon>Pentapetalae</taxon>
        <taxon>rosids</taxon>
        <taxon>fabids</taxon>
        <taxon>Fabales</taxon>
        <taxon>Fabaceae</taxon>
        <taxon>Papilionoideae</taxon>
        <taxon>50 kb inversion clade</taxon>
        <taxon>genistoids sensu lato</taxon>
        <taxon>core genistoids</taxon>
        <taxon>Crotalarieae</taxon>
        <taxon>Crotalaria</taxon>
    </lineage>
</organism>
<comment type="caution">
    <text evidence="2">The sequence shown here is derived from an EMBL/GenBank/DDBJ whole genome shotgun (WGS) entry which is preliminary data.</text>
</comment>
<dbReference type="EMBL" id="JAYWIO010000003">
    <property type="protein sequence ID" value="KAK7274354.1"/>
    <property type="molecule type" value="Genomic_DNA"/>
</dbReference>
<proteinExistence type="predicted"/>
<evidence type="ECO:0000256" key="1">
    <source>
        <dbReference type="SAM" id="MobiDB-lite"/>
    </source>
</evidence>
<dbReference type="AlphaFoldDB" id="A0AAN9FF38"/>
<gene>
    <name evidence="2" type="ORF">RIF29_15439</name>
</gene>
<feature type="region of interest" description="Disordered" evidence="1">
    <location>
        <begin position="83"/>
        <end position="109"/>
    </location>
</feature>
<name>A0AAN9FF38_CROPI</name>